<comment type="caution">
    <text evidence="2">The sequence shown here is derived from an EMBL/GenBank/DDBJ whole genome shotgun (WGS) entry which is preliminary data.</text>
</comment>
<dbReference type="PANTHER" id="PTHR31325">
    <property type="entry name" value="OS01G0798800 PROTEIN-RELATED"/>
    <property type="match status" value="1"/>
</dbReference>
<accession>A0A2I0HW15</accession>
<dbReference type="Pfam" id="PF13968">
    <property type="entry name" value="DUF4220"/>
    <property type="match status" value="1"/>
</dbReference>
<reference evidence="2 3" key="1">
    <citation type="submission" date="2017-11" db="EMBL/GenBank/DDBJ databases">
        <title>De-novo sequencing of pomegranate (Punica granatum L.) genome.</title>
        <authorList>
            <person name="Akparov Z."/>
            <person name="Amiraslanov A."/>
            <person name="Hajiyeva S."/>
            <person name="Abbasov M."/>
            <person name="Kaur K."/>
            <person name="Hamwieh A."/>
            <person name="Solovyev V."/>
            <person name="Salamov A."/>
            <person name="Braich B."/>
            <person name="Kosarev P."/>
            <person name="Mahmoud A."/>
            <person name="Hajiyev E."/>
            <person name="Babayeva S."/>
            <person name="Izzatullayeva V."/>
            <person name="Mammadov A."/>
            <person name="Mammadov A."/>
            <person name="Sharifova S."/>
            <person name="Ojaghi J."/>
            <person name="Eynullazada K."/>
            <person name="Bayramov B."/>
            <person name="Abdulazimova A."/>
            <person name="Shahmuradov I."/>
        </authorList>
    </citation>
    <scope>NUCLEOTIDE SEQUENCE [LARGE SCALE GENOMIC DNA]</scope>
    <source>
        <strain evidence="3">cv. AG2017</strain>
        <tissue evidence="2">Leaf</tissue>
    </source>
</reference>
<dbReference type="InterPro" id="IPR025315">
    <property type="entry name" value="DUF4220"/>
</dbReference>
<sequence length="385" mass="45042">MLVVVASSCFERILSQVLEEYSSRKEEGYRMTLYEIAQIPDSTSIPPEQDASNDDTANLVQARALFPVFQQLFADLILSDNDMIVSINFICSWTPQNVFRIVEMEIQTMSHLLRTKAKESSFFHLPSEIQGQSSYFHLLYVVLPVSSYKFPANLLISSLRMLVQIVQYTGILITTCICNVNCSIDTNNNWSNSMVQFCLLKYCIRREKGCLCKMLEYFDVDKVIFYTPYEEIGEYLKQFLFETVCKQSHFIQENLYKRLGIRPPAGQLVNQITITAMTAGDLLRQRNLHYLAWSTELEFDYQILIWHIATELCSYEDQNCNEAILRNIKLSKQLSRYMAYLPVDCPFMFTQRDWSYQNPGHFCRGVTSLWRRNYLFQRQSPQRCM</sequence>
<dbReference type="STRING" id="22663.A0A2I0HW15"/>
<proteinExistence type="predicted"/>
<keyword evidence="3" id="KW-1185">Reference proteome</keyword>
<dbReference type="Proteomes" id="UP000233551">
    <property type="component" value="Unassembled WGS sequence"/>
</dbReference>
<gene>
    <name evidence="2" type="ORF">CRG98_043715</name>
</gene>
<dbReference type="EMBL" id="PGOL01005148">
    <property type="protein sequence ID" value="PKI35891.1"/>
    <property type="molecule type" value="Genomic_DNA"/>
</dbReference>
<name>A0A2I0HW15_PUNGR</name>
<organism evidence="2 3">
    <name type="scientific">Punica granatum</name>
    <name type="common">Pomegranate</name>
    <dbReference type="NCBI Taxonomy" id="22663"/>
    <lineage>
        <taxon>Eukaryota</taxon>
        <taxon>Viridiplantae</taxon>
        <taxon>Streptophyta</taxon>
        <taxon>Embryophyta</taxon>
        <taxon>Tracheophyta</taxon>
        <taxon>Spermatophyta</taxon>
        <taxon>Magnoliopsida</taxon>
        <taxon>eudicotyledons</taxon>
        <taxon>Gunneridae</taxon>
        <taxon>Pentapetalae</taxon>
        <taxon>rosids</taxon>
        <taxon>malvids</taxon>
        <taxon>Myrtales</taxon>
        <taxon>Lythraceae</taxon>
        <taxon>Punica</taxon>
    </lineage>
</organism>
<feature type="domain" description="DUF4220" evidence="1">
    <location>
        <begin position="26"/>
        <end position="119"/>
    </location>
</feature>
<dbReference type="AlphaFoldDB" id="A0A2I0HW15"/>
<evidence type="ECO:0000313" key="3">
    <source>
        <dbReference type="Proteomes" id="UP000233551"/>
    </source>
</evidence>
<evidence type="ECO:0000259" key="1">
    <source>
        <dbReference type="Pfam" id="PF13968"/>
    </source>
</evidence>
<evidence type="ECO:0000313" key="2">
    <source>
        <dbReference type="EMBL" id="PKI35891.1"/>
    </source>
</evidence>
<protein>
    <recommendedName>
        <fullName evidence="1">DUF4220 domain-containing protein</fullName>
    </recommendedName>
</protein>